<accession>A0A0R1UC08</accession>
<evidence type="ECO:0000256" key="1">
    <source>
        <dbReference type="ARBA" id="ARBA00004651"/>
    </source>
</evidence>
<feature type="transmembrane region" description="Helical" evidence="9">
    <location>
        <begin position="75"/>
        <end position="97"/>
    </location>
</feature>
<feature type="transmembrane region" description="Helical" evidence="9">
    <location>
        <begin position="46"/>
        <end position="63"/>
    </location>
</feature>
<keyword evidence="7 9" id="KW-1133">Transmembrane helix</keyword>
<evidence type="ECO:0000313" key="11">
    <source>
        <dbReference type="Proteomes" id="UP000050816"/>
    </source>
</evidence>
<comment type="caution">
    <text evidence="9">Lacks conserved residue(s) required for the propagation of feature annotation.</text>
</comment>
<dbReference type="AlphaFoldDB" id="A0A0R1UC08"/>
<proteinExistence type="inferred from homology"/>
<feature type="transmembrane region" description="Helical" evidence="9">
    <location>
        <begin position="247"/>
        <end position="266"/>
    </location>
</feature>
<dbReference type="RefSeq" id="WP_056955263.1">
    <property type="nucleotide sequence ID" value="NZ_AZFK01000076.1"/>
</dbReference>
<evidence type="ECO:0000256" key="7">
    <source>
        <dbReference type="ARBA" id="ARBA00022989"/>
    </source>
</evidence>
<dbReference type="EMBL" id="AZFK01000076">
    <property type="protein sequence ID" value="KRL88563.1"/>
    <property type="molecule type" value="Genomic_DNA"/>
</dbReference>
<comment type="subcellular location">
    <subcellularLocation>
        <location evidence="1 9">Cell membrane</location>
        <topology evidence="1 9">Multi-pass membrane protein</topology>
    </subcellularLocation>
</comment>
<dbReference type="CDD" id="cd16914">
    <property type="entry name" value="EcfT"/>
    <property type="match status" value="1"/>
</dbReference>
<organism evidence="10 11">
    <name type="scientific">Limosilactobacillus ingluviei DSM 15946</name>
    <dbReference type="NCBI Taxonomy" id="1423760"/>
    <lineage>
        <taxon>Bacteria</taxon>
        <taxon>Bacillati</taxon>
        <taxon>Bacillota</taxon>
        <taxon>Bacilli</taxon>
        <taxon>Lactobacillales</taxon>
        <taxon>Lactobacillaceae</taxon>
        <taxon>Limosilactobacillus</taxon>
    </lineage>
</organism>
<name>A0A0R1UC08_9LACO</name>
<keyword evidence="5 9" id="KW-1003">Cell membrane</keyword>
<dbReference type="Proteomes" id="UP000050816">
    <property type="component" value="Unassembled WGS sequence"/>
</dbReference>
<dbReference type="PANTHER" id="PTHR33514:SF13">
    <property type="entry name" value="PROTEIN ABCI12, CHLOROPLASTIC"/>
    <property type="match status" value="1"/>
</dbReference>
<evidence type="ECO:0000256" key="9">
    <source>
        <dbReference type="HAMAP-Rule" id="MF_01461"/>
    </source>
</evidence>
<gene>
    <name evidence="9" type="primary">ecfT</name>
    <name evidence="10" type="ORF">FC43_GL000176</name>
</gene>
<evidence type="ECO:0000313" key="10">
    <source>
        <dbReference type="EMBL" id="KRL88563.1"/>
    </source>
</evidence>
<evidence type="ECO:0000256" key="4">
    <source>
        <dbReference type="ARBA" id="ARBA00022448"/>
    </source>
</evidence>
<dbReference type="PATRIC" id="fig|1423760.3.peg.192"/>
<dbReference type="PANTHER" id="PTHR33514">
    <property type="entry name" value="PROTEIN ABCI12, CHLOROPLASTIC"/>
    <property type="match status" value="1"/>
</dbReference>
<dbReference type="InterPro" id="IPR024919">
    <property type="entry name" value="EcfT"/>
</dbReference>
<dbReference type="GO" id="GO:0022857">
    <property type="term" value="F:transmembrane transporter activity"/>
    <property type="evidence" value="ECO:0007669"/>
    <property type="project" value="UniProtKB-UniRule"/>
</dbReference>
<comment type="similarity">
    <text evidence="2 9">Belongs to the energy-coupling factor EcfT family.</text>
</comment>
<evidence type="ECO:0000256" key="2">
    <source>
        <dbReference type="ARBA" id="ARBA00005660"/>
    </source>
</evidence>
<evidence type="ECO:0000256" key="6">
    <source>
        <dbReference type="ARBA" id="ARBA00022692"/>
    </source>
</evidence>
<dbReference type="GO" id="GO:0005886">
    <property type="term" value="C:plasma membrane"/>
    <property type="evidence" value="ECO:0007669"/>
    <property type="project" value="UniProtKB-SubCell"/>
</dbReference>
<evidence type="ECO:0000256" key="3">
    <source>
        <dbReference type="ARBA" id="ARBA00014042"/>
    </source>
</evidence>
<comment type="function">
    <text evidence="9">Transmembrane (T) component of an energy-coupling factor (ECF) ABC-transporter complex. Unlike classic ABC transporters this ECF transporter provides the energy necessary to transport a number of different substrates.</text>
</comment>
<evidence type="ECO:0000256" key="8">
    <source>
        <dbReference type="ARBA" id="ARBA00023136"/>
    </source>
</evidence>
<dbReference type="InterPro" id="IPR003339">
    <property type="entry name" value="ABC/ECF_trnsptr_transmembrane"/>
</dbReference>
<dbReference type="HAMAP" id="MF_01461">
    <property type="entry name" value="EcfT"/>
    <property type="match status" value="1"/>
</dbReference>
<keyword evidence="8 9" id="KW-0472">Membrane</keyword>
<evidence type="ECO:0000256" key="5">
    <source>
        <dbReference type="ARBA" id="ARBA00022475"/>
    </source>
</evidence>
<protein>
    <recommendedName>
        <fullName evidence="3 9">Energy-coupling factor transporter transmembrane protein EcfT</fullName>
        <shortName evidence="9">ECF transporter T component EcfT</shortName>
    </recommendedName>
</protein>
<keyword evidence="4 9" id="KW-0813">Transport</keyword>
<reference evidence="10 11" key="1">
    <citation type="journal article" date="2015" name="Genome Announc.">
        <title>Expanding the biotechnology potential of lactobacilli through comparative genomics of 213 strains and associated genera.</title>
        <authorList>
            <person name="Sun Z."/>
            <person name="Harris H.M."/>
            <person name="McCann A."/>
            <person name="Guo C."/>
            <person name="Argimon S."/>
            <person name="Zhang W."/>
            <person name="Yang X."/>
            <person name="Jeffery I.B."/>
            <person name="Cooney J.C."/>
            <person name="Kagawa T.F."/>
            <person name="Liu W."/>
            <person name="Song Y."/>
            <person name="Salvetti E."/>
            <person name="Wrobel A."/>
            <person name="Rasinkangas P."/>
            <person name="Parkhill J."/>
            <person name="Rea M.C."/>
            <person name="O'Sullivan O."/>
            <person name="Ritari J."/>
            <person name="Douillard F.P."/>
            <person name="Paul Ross R."/>
            <person name="Yang R."/>
            <person name="Briner A.E."/>
            <person name="Felis G.E."/>
            <person name="de Vos W.M."/>
            <person name="Barrangou R."/>
            <person name="Klaenhammer T.R."/>
            <person name="Caufield P.W."/>
            <person name="Cui Y."/>
            <person name="Zhang H."/>
            <person name="O'Toole P.W."/>
        </authorList>
    </citation>
    <scope>NUCLEOTIDE SEQUENCE [LARGE SCALE GENOMIC DNA]</scope>
    <source>
        <strain evidence="10 11">DSM 15946</strain>
    </source>
</reference>
<keyword evidence="6 9" id="KW-0812">Transmembrane</keyword>
<dbReference type="Pfam" id="PF02361">
    <property type="entry name" value="CbiQ"/>
    <property type="match status" value="1"/>
</dbReference>
<comment type="subunit">
    <text evidence="9">Forms a stable energy-coupling factor (ECF) transporter complex composed of 2 membrane-embedded substrate-binding proteins (S component), 2 ATP-binding proteins (A component) and 2 transmembrane proteins (T component).</text>
</comment>
<comment type="caution">
    <text evidence="10">The sequence shown here is derived from an EMBL/GenBank/DDBJ whole genome shotgun (WGS) entry which is preliminary data.</text>
</comment>
<sequence length="267" mass="30268">MNNKVLFGMYLPGNSLMHRLDPRLKLVGCFWFVILVFFARTWWTNLLLIGALGLVIWLSQVKFSKYWAGIRPLMWIILFTAVIQALFSSGGQVYWHWGWLAVTSAGVAQAGFLVLRFFLIITSSTVVTVTTTPLQLADALEALMKPLKYLRVPVSQLAMMVSIALRFVPTIMDEVGLIMNAQRARGMDFSSGSLFTRAKRLVPVMIPLFVAAFKRAEELAVAMEARGYDPNQARTKFRQLHWQRHDTWGTVVWGLLTVALVALRFVK</sequence>